<keyword evidence="1" id="KW-0812">Transmembrane</keyword>
<feature type="domain" description="Nucleotide-diphospho-sugar transferase" evidence="2">
    <location>
        <begin position="125"/>
        <end position="325"/>
    </location>
</feature>
<dbReference type="OrthoDB" id="540503at2759"/>
<keyword evidence="4" id="KW-1185">Reference proteome</keyword>
<evidence type="ECO:0000259" key="2">
    <source>
        <dbReference type="Pfam" id="PF03407"/>
    </source>
</evidence>
<organism evidence="3 4">
    <name type="scientific">Ricinus communis</name>
    <name type="common">Castor bean</name>
    <dbReference type="NCBI Taxonomy" id="3988"/>
    <lineage>
        <taxon>Eukaryota</taxon>
        <taxon>Viridiplantae</taxon>
        <taxon>Streptophyta</taxon>
        <taxon>Embryophyta</taxon>
        <taxon>Tracheophyta</taxon>
        <taxon>Spermatophyta</taxon>
        <taxon>Magnoliopsida</taxon>
        <taxon>eudicotyledons</taxon>
        <taxon>Gunneridae</taxon>
        <taxon>Pentapetalae</taxon>
        <taxon>rosids</taxon>
        <taxon>fabids</taxon>
        <taxon>Malpighiales</taxon>
        <taxon>Euphorbiaceae</taxon>
        <taxon>Acalyphoideae</taxon>
        <taxon>Acalypheae</taxon>
        <taxon>Ricinus</taxon>
    </lineage>
</organism>
<accession>B9RA21</accession>
<sequence length="360" mass="41139">MDMPVKDMQIQKDYSSKYIAGILGFLFIGSAYVLLVSNPVGARSKPFFSFQGSRCNCQSSTISNMTTTSPVTSHRDALESGLAEASTANKTLIIAMVNKAYVEGDKPMLDMFLDSFWLGEDTRDLINHLLLVAVDQTAYERCKFLRLHCYKLETDGVAFDGEKVYMSDDFIKMMWRRTLLLGDILKRGYNFIFTDTDVMWLRNPFPKLVLDGSVDFQISTDKFNRDEWSEANPINTGFYMIRSNNKTIELFDSWYARKDRSVGQKEQDVLDSMMRQGVFRNLGLRVRFLDTLYFSGFCQDSGDIRAVTTVHANCCRTISAKIADLTAVLRQWKSFKNSPPANETTYGMLNNHVACRDSWR</sequence>
<dbReference type="AlphaFoldDB" id="B9RA21"/>
<dbReference type="InterPro" id="IPR044821">
    <property type="entry name" value="At1g28695/At4g15970-like"/>
</dbReference>
<protein>
    <submittedName>
        <fullName evidence="3">Pentatricopeptide repeat-containing protein, putative</fullName>
    </submittedName>
</protein>
<dbReference type="PANTHER" id="PTHR46038">
    <property type="entry name" value="EXPRESSED PROTEIN-RELATED"/>
    <property type="match status" value="1"/>
</dbReference>
<dbReference type="EMBL" id="EQ973773">
    <property type="protein sequence ID" value="EEF51648.1"/>
    <property type="molecule type" value="Genomic_DNA"/>
</dbReference>
<keyword evidence="1" id="KW-0472">Membrane</keyword>
<dbReference type="PANTHER" id="PTHR46038:SF29">
    <property type="entry name" value="NUCLEOTIDE-DIPHOSPHO-SUGAR TRANSFERASE DOMAIN-CONTAINING PROTEIN"/>
    <property type="match status" value="1"/>
</dbReference>
<proteinExistence type="predicted"/>
<evidence type="ECO:0000313" key="3">
    <source>
        <dbReference type="EMBL" id="EEF51648.1"/>
    </source>
</evidence>
<dbReference type="OMA" id="LCAREQY"/>
<dbReference type="InterPro" id="IPR005069">
    <property type="entry name" value="Nucl-diP-sugar_transferase"/>
</dbReference>
<dbReference type="STRING" id="3988.B9RA21"/>
<dbReference type="InParanoid" id="B9RA21"/>
<reference evidence="4" key="1">
    <citation type="journal article" date="2010" name="Nat. Biotechnol.">
        <title>Draft genome sequence of the oilseed species Ricinus communis.</title>
        <authorList>
            <person name="Chan A.P."/>
            <person name="Crabtree J."/>
            <person name="Zhao Q."/>
            <person name="Lorenzi H."/>
            <person name="Orvis J."/>
            <person name="Puiu D."/>
            <person name="Melake-Berhan A."/>
            <person name="Jones K.M."/>
            <person name="Redman J."/>
            <person name="Chen G."/>
            <person name="Cahoon E.B."/>
            <person name="Gedil M."/>
            <person name="Stanke M."/>
            <person name="Haas B.J."/>
            <person name="Wortman J.R."/>
            <person name="Fraser-Liggett C.M."/>
            <person name="Ravel J."/>
            <person name="Rabinowicz P.D."/>
        </authorList>
    </citation>
    <scope>NUCLEOTIDE SEQUENCE [LARGE SCALE GENOMIC DNA]</scope>
    <source>
        <strain evidence="4">cv. Hale</strain>
    </source>
</reference>
<feature type="transmembrane region" description="Helical" evidence="1">
    <location>
        <begin position="18"/>
        <end position="35"/>
    </location>
</feature>
<dbReference type="Proteomes" id="UP000008311">
    <property type="component" value="Unassembled WGS sequence"/>
</dbReference>
<dbReference type="Pfam" id="PF03407">
    <property type="entry name" value="Nucleotid_trans"/>
    <property type="match status" value="1"/>
</dbReference>
<dbReference type="eggNOG" id="ENOG502QS67">
    <property type="taxonomic scope" value="Eukaryota"/>
</dbReference>
<keyword evidence="1" id="KW-1133">Transmembrane helix</keyword>
<evidence type="ECO:0000313" key="4">
    <source>
        <dbReference type="Proteomes" id="UP000008311"/>
    </source>
</evidence>
<name>B9RA21_RICCO</name>
<evidence type="ECO:0000256" key="1">
    <source>
        <dbReference type="SAM" id="Phobius"/>
    </source>
</evidence>
<gene>
    <name evidence="3" type="ORF">RCOM_1502850</name>
</gene>